<evidence type="ECO:0000256" key="5">
    <source>
        <dbReference type="ARBA" id="ARBA00023163"/>
    </source>
</evidence>
<dbReference type="InterPro" id="IPR036390">
    <property type="entry name" value="WH_DNA-bd_sf"/>
</dbReference>
<dbReference type="Proteomes" id="UP000013940">
    <property type="component" value="Chromosome"/>
</dbReference>
<evidence type="ECO:0000256" key="3">
    <source>
        <dbReference type="ARBA" id="ARBA00023125"/>
    </source>
</evidence>
<dbReference type="GO" id="GO:0003700">
    <property type="term" value="F:DNA-binding transcription factor activity"/>
    <property type="evidence" value="ECO:0007669"/>
    <property type="project" value="InterPro"/>
</dbReference>
<dbReference type="SUPFAM" id="SSF53850">
    <property type="entry name" value="Periplasmic binding protein-like II"/>
    <property type="match status" value="1"/>
</dbReference>
<gene>
    <name evidence="7" type="ORF">PFLCHA0_c46310</name>
</gene>
<dbReference type="InterPro" id="IPR005119">
    <property type="entry name" value="LysR_subst-bd"/>
</dbReference>
<proteinExistence type="inferred from homology"/>
<evidence type="ECO:0000256" key="2">
    <source>
        <dbReference type="ARBA" id="ARBA00023015"/>
    </source>
</evidence>
<dbReference type="EMBL" id="CP003190">
    <property type="protein sequence ID" value="AGL86382.1"/>
    <property type="molecule type" value="Genomic_DNA"/>
</dbReference>
<evidence type="ECO:0000256" key="1">
    <source>
        <dbReference type="ARBA" id="ARBA00009437"/>
    </source>
</evidence>
<keyword evidence="4" id="KW-0010">Activator</keyword>
<reference evidence="8" key="1">
    <citation type="journal article" date="2014" name="Genome Announc.">
        <title>Full-genome sequence of the plant growth-promoting bacterium Pseudomonas protegens CHA0.</title>
        <authorList>
            <person name="Jousset A."/>
            <person name="Schuldes J."/>
            <person name="Keel C."/>
            <person name="Maurhofer M."/>
            <person name="Daniel R."/>
            <person name="Scheu S."/>
            <person name="Thuermer A."/>
        </authorList>
    </citation>
    <scope>NUCLEOTIDE SEQUENCE [LARGE SCALE GENOMIC DNA]</scope>
    <source>
        <strain evidence="8">DSM 19095 / LMG 27888 / CFBP 6595 / CHA0</strain>
    </source>
</reference>
<dbReference type="AlphaFoldDB" id="A0A2C9ERT5"/>
<protein>
    <submittedName>
        <fullName evidence="7">Transcriptional regulator, LysR family</fullName>
    </submittedName>
</protein>
<sequence length="303" mass="33492">MHGFTGRAVYLALLRLKNALFLCLSSVFPMDIRHLKAFLAVFEERNITAAAQRLCISQPTLSVTIKQLEDELGAQLFLRQPRGVEVSEQARVLYPQARRMVAEAESLSRLFRQDESRLALELGVEGDIADSQVSAFVRMAQQALPNLLLTLQEGCVGDARLAVEELCCEDELFLPLWEEPYVLAVPVGHRLLEQEQPQPRVEDWVTCPEHASHQRLMALYGGAVQAQAGHAGSLKQALNMVAAGLGVAMLPLSLVQGREGVESRALHLPAPSRRIGLCYAVQALESATLRTLHDYLRTLRPIG</sequence>
<evidence type="ECO:0000313" key="7">
    <source>
        <dbReference type="EMBL" id="AGL86382.1"/>
    </source>
</evidence>
<dbReference type="InterPro" id="IPR000847">
    <property type="entry name" value="LysR_HTH_N"/>
</dbReference>
<dbReference type="HOGENOM" id="CLU_039613_6_4_6"/>
<dbReference type="PROSITE" id="PS50931">
    <property type="entry name" value="HTH_LYSR"/>
    <property type="match status" value="1"/>
</dbReference>
<name>A0A2C9ERT5_PSEPH</name>
<dbReference type="PANTHER" id="PTHR30346:SF26">
    <property type="entry name" value="HYDROGEN PEROXIDE-INDUCIBLE GENES ACTIVATOR"/>
    <property type="match status" value="1"/>
</dbReference>
<organism evidence="7 8">
    <name type="scientific">Pseudomonas protegens (strain DSM 19095 / LMG 27888 / CFBP 6595 / CHA0)</name>
    <dbReference type="NCBI Taxonomy" id="1124983"/>
    <lineage>
        <taxon>Bacteria</taxon>
        <taxon>Pseudomonadati</taxon>
        <taxon>Pseudomonadota</taxon>
        <taxon>Gammaproteobacteria</taxon>
        <taxon>Pseudomonadales</taxon>
        <taxon>Pseudomonadaceae</taxon>
        <taxon>Pseudomonas</taxon>
    </lineage>
</organism>
<dbReference type="InterPro" id="IPR036388">
    <property type="entry name" value="WH-like_DNA-bd_sf"/>
</dbReference>
<comment type="similarity">
    <text evidence="1">Belongs to the LysR transcriptional regulatory family.</text>
</comment>
<dbReference type="Gene3D" id="1.10.10.10">
    <property type="entry name" value="Winged helix-like DNA-binding domain superfamily/Winged helix DNA-binding domain"/>
    <property type="match status" value="1"/>
</dbReference>
<keyword evidence="5" id="KW-0804">Transcription</keyword>
<evidence type="ECO:0000259" key="6">
    <source>
        <dbReference type="PROSITE" id="PS50931"/>
    </source>
</evidence>
<dbReference type="eggNOG" id="COG0583">
    <property type="taxonomic scope" value="Bacteria"/>
</dbReference>
<keyword evidence="3" id="KW-0238">DNA-binding</keyword>
<dbReference type="Pfam" id="PF00126">
    <property type="entry name" value="HTH_1"/>
    <property type="match status" value="1"/>
</dbReference>
<dbReference type="SUPFAM" id="SSF46785">
    <property type="entry name" value="Winged helix' DNA-binding domain"/>
    <property type="match status" value="1"/>
</dbReference>
<dbReference type="Gene3D" id="3.40.190.290">
    <property type="match status" value="1"/>
</dbReference>
<dbReference type="GO" id="GO:0003677">
    <property type="term" value="F:DNA binding"/>
    <property type="evidence" value="ECO:0007669"/>
    <property type="project" value="UniProtKB-KW"/>
</dbReference>
<dbReference type="FunFam" id="1.10.10.10:FF:000001">
    <property type="entry name" value="LysR family transcriptional regulator"/>
    <property type="match status" value="1"/>
</dbReference>
<keyword evidence="2" id="KW-0805">Transcription regulation</keyword>
<dbReference type="KEGG" id="pprc:PFLCHA0_c46310"/>
<accession>A0A2C9ERT5</accession>
<feature type="domain" description="HTH lysR-type" evidence="6">
    <location>
        <begin position="30"/>
        <end position="87"/>
    </location>
</feature>
<evidence type="ECO:0000313" key="8">
    <source>
        <dbReference type="Proteomes" id="UP000013940"/>
    </source>
</evidence>
<dbReference type="PRINTS" id="PR00039">
    <property type="entry name" value="HTHLYSR"/>
</dbReference>
<dbReference type="Pfam" id="PF03466">
    <property type="entry name" value="LysR_substrate"/>
    <property type="match status" value="1"/>
</dbReference>
<evidence type="ECO:0000256" key="4">
    <source>
        <dbReference type="ARBA" id="ARBA00023159"/>
    </source>
</evidence>
<dbReference type="PANTHER" id="PTHR30346">
    <property type="entry name" value="TRANSCRIPTIONAL DUAL REGULATOR HCAR-RELATED"/>
    <property type="match status" value="1"/>
</dbReference>
<dbReference type="GO" id="GO:0032993">
    <property type="term" value="C:protein-DNA complex"/>
    <property type="evidence" value="ECO:0007669"/>
    <property type="project" value="TreeGrafter"/>
</dbReference>